<accession>A0A501W4I6</accession>
<reference evidence="1 2" key="1">
    <citation type="submission" date="2019-06" db="EMBL/GenBank/DDBJ databases">
        <title>A novel bacterium of genus Pontibacter, isolated from marine sediment.</title>
        <authorList>
            <person name="Huang H."/>
            <person name="Mo K."/>
            <person name="Hu Y."/>
        </authorList>
    </citation>
    <scope>NUCLEOTIDE SEQUENCE [LARGE SCALE GENOMIC DNA]</scope>
    <source>
        <strain evidence="1 2">HB172049</strain>
    </source>
</reference>
<dbReference type="OrthoDB" id="9793188at2"/>
<gene>
    <name evidence="1" type="ORF">FJM65_10195</name>
</gene>
<dbReference type="AlphaFoldDB" id="A0A501W4I6"/>
<comment type="caution">
    <text evidence="1">The sequence shown here is derived from an EMBL/GenBank/DDBJ whole genome shotgun (WGS) entry which is preliminary data.</text>
</comment>
<organism evidence="1 2">
    <name type="scientific">Pontibacter mangrovi</name>
    <dbReference type="NCBI Taxonomy" id="2589816"/>
    <lineage>
        <taxon>Bacteria</taxon>
        <taxon>Pseudomonadati</taxon>
        <taxon>Bacteroidota</taxon>
        <taxon>Cytophagia</taxon>
        <taxon>Cytophagales</taxon>
        <taxon>Hymenobacteraceae</taxon>
        <taxon>Pontibacter</taxon>
    </lineage>
</organism>
<sequence length="251" mass="29830">MTEEEHKAHEEETERKIRENVQKFGCHIVLIEPDNYLPGFAYSIGLYKNFGHPEIICFGLSTDLLGSFINTTRDLIKEGQQLTTGKSYSDFLEDFDVQFLKVDKDHLPDYMGYAKWFYKSWDFPVLQLVCPDKESHFPWEEKFNNKWKFKQPLLDRSTDFKFYEERNLGVFTTKQVLEGAPILYVYHNEDGDWQFHSSSEPDINDSKLVCLEEIVKIDPAINKIYYLPYGWRAWRESKEADWETEEDTEEE</sequence>
<evidence type="ECO:0000313" key="2">
    <source>
        <dbReference type="Proteomes" id="UP000316727"/>
    </source>
</evidence>
<dbReference type="Proteomes" id="UP000316727">
    <property type="component" value="Unassembled WGS sequence"/>
</dbReference>
<dbReference type="EMBL" id="VFRQ01000004">
    <property type="protein sequence ID" value="TPE44499.1"/>
    <property type="molecule type" value="Genomic_DNA"/>
</dbReference>
<proteinExistence type="predicted"/>
<evidence type="ECO:0000313" key="1">
    <source>
        <dbReference type="EMBL" id="TPE44499.1"/>
    </source>
</evidence>
<dbReference type="InterPro" id="IPR025358">
    <property type="entry name" value="DUF4262"/>
</dbReference>
<dbReference type="RefSeq" id="WP_140621390.1">
    <property type="nucleotide sequence ID" value="NZ_VFRQ01000004.1"/>
</dbReference>
<keyword evidence="2" id="KW-1185">Reference proteome</keyword>
<protein>
    <submittedName>
        <fullName evidence="1">DUF4262 domain-containing protein</fullName>
    </submittedName>
</protein>
<dbReference type="Pfam" id="PF14081">
    <property type="entry name" value="DUF4262"/>
    <property type="match status" value="1"/>
</dbReference>
<name>A0A501W4I6_9BACT</name>